<feature type="domain" description="Mur ligase C-terminal" evidence="11">
    <location>
        <begin position="301"/>
        <end position="418"/>
    </location>
</feature>
<dbReference type="SUPFAM" id="SSF53623">
    <property type="entry name" value="MurD-like peptide ligases, catalytic domain"/>
    <property type="match status" value="1"/>
</dbReference>
<keyword evidence="14" id="KW-1185">Reference proteome</keyword>
<dbReference type="PIRSF" id="PIRSF001563">
    <property type="entry name" value="Folylpolyglu_synth"/>
    <property type="match status" value="1"/>
</dbReference>
<dbReference type="EC" id="6.3.2.17" evidence="2"/>
<dbReference type="Gene3D" id="3.40.1190.10">
    <property type="entry name" value="Mur-like, catalytic domain"/>
    <property type="match status" value="1"/>
</dbReference>
<evidence type="ECO:0000256" key="3">
    <source>
        <dbReference type="ARBA" id="ARBA00022598"/>
    </source>
</evidence>
<keyword evidence="7" id="KW-0460">Magnesium</keyword>
<evidence type="ECO:0000259" key="11">
    <source>
        <dbReference type="Pfam" id="PF02875"/>
    </source>
</evidence>
<dbReference type="InterPro" id="IPR036615">
    <property type="entry name" value="Mur_ligase_C_dom_sf"/>
</dbReference>
<comment type="catalytic activity">
    <reaction evidence="9">
        <text>(6S)-5,6,7,8-tetrahydrofolyl-(gamma-L-Glu)(n) + L-glutamate + ATP = (6S)-5,6,7,8-tetrahydrofolyl-(gamma-L-Glu)(n+1) + ADP + phosphate + H(+)</text>
        <dbReference type="Rhea" id="RHEA:10580"/>
        <dbReference type="Rhea" id="RHEA-COMP:14738"/>
        <dbReference type="Rhea" id="RHEA-COMP:14740"/>
        <dbReference type="ChEBI" id="CHEBI:15378"/>
        <dbReference type="ChEBI" id="CHEBI:29985"/>
        <dbReference type="ChEBI" id="CHEBI:30616"/>
        <dbReference type="ChEBI" id="CHEBI:43474"/>
        <dbReference type="ChEBI" id="CHEBI:141005"/>
        <dbReference type="ChEBI" id="CHEBI:456216"/>
        <dbReference type="EC" id="6.3.2.17"/>
    </reaction>
</comment>
<dbReference type="RefSeq" id="WP_003325234.1">
    <property type="nucleotide sequence ID" value="NC_014639.1"/>
</dbReference>
<protein>
    <recommendedName>
        <fullName evidence="2">tetrahydrofolate synthase</fullName>
        <ecNumber evidence="2">6.3.2.17</ecNumber>
    </recommendedName>
    <alternativeName>
        <fullName evidence="8">Tetrahydrofolylpolyglutamate synthase</fullName>
    </alternativeName>
</protein>
<evidence type="ECO:0000256" key="4">
    <source>
        <dbReference type="ARBA" id="ARBA00022723"/>
    </source>
</evidence>
<evidence type="ECO:0000256" key="5">
    <source>
        <dbReference type="ARBA" id="ARBA00022741"/>
    </source>
</evidence>
<evidence type="ECO:0000313" key="13">
    <source>
        <dbReference type="EMBL" id="ADP33292.1"/>
    </source>
</evidence>
<organism evidence="13 14">
    <name type="scientific">Bacillus atrophaeus (strain 1942)</name>
    <dbReference type="NCBI Taxonomy" id="720555"/>
    <lineage>
        <taxon>Bacteria</taxon>
        <taxon>Bacillati</taxon>
        <taxon>Bacillota</taxon>
        <taxon>Bacilli</taxon>
        <taxon>Bacillales</taxon>
        <taxon>Bacillaceae</taxon>
        <taxon>Bacillus</taxon>
    </lineage>
</organism>
<proteinExistence type="inferred from homology"/>
<dbReference type="PANTHER" id="PTHR11136">
    <property type="entry name" value="FOLYLPOLYGLUTAMATE SYNTHASE-RELATED"/>
    <property type="match status" value="1"/>
</dbReference>
<keyword evidence="6 10" id="KW-0067">ATP-binding</keyword>
<dbReference type="PROSITE" id="PS01012">
    <property type="entry name" value="FOLYLPOLYGLU_SYNT_2"/>
    <property type="match status" value="1"/>
</dbReference>
<accession>A0ABM5LZM0</accession>
<dbReference type="Pfam" id="PF08245">
    <property type="entry name" value="Mur_ligase_M"/>
    <property type="match status" value="1"/>
</dbReference>
<dbReference type="SUPFAM" id="SSF53244">
    <property type="entry name" value="MurD-like peptide ligases, peptide-binding domain"/>
    <property type="match status" value="1"/>
</dbReference>
<dbReference type="Gene3D" id="3.90.190.20">
    <property type="entry name" value="Mur ligase, C-terminal domain"/>
    <property type="match status" value="1"/>
</dbReference>
<evidence type="ECO:0000256" key="2">
    <source>
        <dbReference type="ARBA" id="ARBA00013025"/>
    </source>
</evidence>
<evidence type="ECO:0000256" key="1">
    <source>
        <dbReference type="ARBA" id="ARBA00008276"/>
    </source>
</evidence>
<evidence type="ECO:0000259" key="12">
    <source>
        <dbReference type="Pfam" id="PF08245"/>
    </source>
</evidence>
<dbReference type="InterPro" id="IPR036565">
    <property type="entry name" value="Mur-like_cat_sf"/>
</dbReference>
<evidence type="ECO:0000256" key="8">
    <source>
        <dbReference type="ARBA" id="ARBA00030592"/>
    </source>
</evidence>
<keyword evidence="4" id="KW-0479">Metal-binding</keyword>
<evidence type="ECO:0000256" key="10">
    <source>
        <dbReference type="PIRNR" id="PIRNR001563"/>
    </source>
</evidence>
<comment type="similarity">
    <text evidence="1 10">Belongs to the folylpolyglutamate synthase family.</text>
</comment>
<gene>
    <name evidence="13" type="ordered locus">BATR1942_11805</name>
</gene>
<dbReference type="InterPro" id="IPR001645">
    <property type="entry name" value="Folylpolyglutamate_synth"/>
</dbReference>
<sequence length="431" mass="48110">MFTTYEEAISWIHGRLKFGVKPGIERMKRLMKGLEHPEKKIRALHVAGTNGKGSTVAFIRSFLQEAGYSVGTFTSPFIITFNERISVNGSPISDGEWTMLVNEIKPLVDELDQTELGPPTEFEIITACAFLYFANHSSVDFVIFETGLGGRYDSTNIVEPILTAITSIGHDHMNILGNSIEEIAGEKAGIIKAGIPIITAVAQREALRVIQDEAAEKSAPFQSLHETCTLFDEEALSSGERFSLKTGEKLYEEMQTSLIGTHQRQNASLAILAAEWLNRQKQAGISDAALRQGLKKAAWPGRFELVKENPPVYLDGAHNKEGIDKLIETVKQRFGDKKVNIVFGALKDKPYYEMIKAMEEIAHSIHFASFDFPRASLAKDLYDASDICNKTWDEDPDHVIKWIESKKDPNEIVVVTGSLYFISDIRKRIIS</sequence>
<dbReference type="Pfam" id="PF02875">
    <property type="entry name" value="Mur_ligase_C"/>
    <property type="match status" value="1"/>
</dbReference>
<reference evidence="13 14" key="1">
    <citation type="journal article" date="2011" name="Front. Microbiol.">
        <title>Genomic signatures of strain selection and enhancement in Bacillus atrophaeus var. globigii, a historical biowarfare simulant.</title>
        <authorList>
            <person name="Gibbons H.S."/>
            <person name="Broomall S.M."/>
            <person name="McNew L.A."/>
            <person name="Daligault H."/>
            <person name="Chapman C."/>
            <person name="Bruce D."/>
            <person name="Karavis M."/>
            <person name="Krepps M."/>
            <person name="McGregor P.A."/>
            <person name="Hong C."/>
            <person name="Park K.H."/>
            <person name="Akmal A."/>
            <person name="Feldman A."/>
            <person name="Lin J.S."/>
            <person name="Chang W.E."/>
            <person name="Higgs B.W."/>
            <person name="Demirev P."/>
            <person name="Lindquist J."/>
            <person name="Liem A."/>
            <person name="Fochler E."/>
            <person name="Read T.D."/>
            <person name="Tapia R."/>
            <person name="Johnson S."/>
            <person name="Bishop-Lilly K.A."/>
            <person name="Detter C."/>
            <person name="Han C."/>
            <person name="Sozhamannan S."/>
            <person name="Rosenzweig C.N."/>
            <person name="Skowronski E.W."/>
        </authorList>
    </citation>
    <scope>NUCLEOTIDE SEQUENCE [LARGE SCALE GENOMIC DNA]</scope>
    <source>
        <strain evidence="13 14">1942</strain>
    </source>
</reference>
<evidence type="ECO:0000256" key="6">
    <source>
        <dbReference type="ARBA" id="ARBA00022840"/>
    </source>
</evidence>
<dbReference type="PANTHER" id="PTHR11136:SF0">
    <property type="entry name" value="DIHYDROFOLATE SYNTHETASE-RELATED"/>
    <property type="match status" value="1"/>
</dbReference>
<dbReference type="Proteomes" id="UP000006867">
    <property type="component" value="Chromosome"/>
</dbReference>
<evidence type="ECO:0000313" key="14">
    <source>
        <dbReference type="Proteomes" id="UP000006867"/>
    </source>
</evidence>
<evidence type="ECO:0000256" key="9">
    <source>
        <dbReference type="ARBA" id="ARBA00047493"/>
    </source>
</evidence>
<dbReference type="InterPro" id="IPR018109">
    <property type="entry name" value="Folylpolyglutamate_synth_CS"/>
</dbReference>
<dbReference type="NCBIfam" id="TIGR01499">
    <property type="entry name" value="folC"/>
    <property type="match status" value="1"/>
</dbReference>
<dbReference type="InterPro" id="IPR004101">
    <property type="entry name" value="Mur_ligase_C"/>
</dbReference>
<name>A0ABM5LZM0_BACA1</name>
<dbReference type="InterPro" id="IPR013221">
    <property type="entry name" value="Mur_ligase_cen"/>
</dbReference>
<keyword evidence="3 10" id="KW-0436">Ligase</keyword>
<dbReference type="EMBL" id="CP002207">
    <property type="protein sequence ID" value="ADP33292.1"/>
    <property type="molecule type" value="Genomic_DNA"/>
</dbReference>
<feature type="domain" description="Mur ligase central" evidence="12">
    <location>
        <begin position="46"/>
        <end position="274"/>
    </location>
</feature>
<evidence type="ECO:0000256" key="7">
    <source>
        <dbReference type="ARBA" id="ARBA00022842"/>
    </source>
</evidence>
<keyword evidence="5 10" id="KW-0547">Nucleotide-binding</keyword>